<accession>A0A0C3C1D0</accession>
<organism evidence="2 3">
    <name type="scientific">Oidiodendron maius (strain Zn)</name>
    <dbReference type="NCBI Taxonomy" id="913774"/>
    <lineage>
        <taxon>Eukaryota</taxon>
        <taxon>Fungi</taxon>
        <taxon>Dikarya</taxon>
        <taxon>Ascomycota</taxon>
        <taxon>Pezizomycotina</taxon>
        <taxon>Leotiomycetes</taxon>
        <taxon>Leotiomycetes incertae sedis</taxon>
        <taxon>Myxotrichaceae</taxon>
        <taxon>Oidiodendron</taxon>
    </lineage>
</organism>
<dbReference type="EMBL" id="KN832915">
    <property type="protein sequence ID" value="KIM92598.1"/>
    <property type="molecule type" value="Genomic_DNA"/>
</dbReference>
<proteinExistence type="predicted"/>
<dbReference type="Proteomes" id="UP000054321">
    <property type="component" value="Unassembled WGS sequence"/>
</dbReference>
<evidence type="ECO:0000259" key="1">
    <source>
        <dbReference type="PROSITE" id="PS51502"/>
    </source>
</evidence>
<evidence type="ECO:0000313" key="3">
    <source>
        <dbReference type="Proteomes" id="UP000054321"/>
    </source>
</evidence>
<reference evidence="3" key="2">
    <citation type="submission" date="2015-01" db="EMBL/GenBank/DDBJ databases">
        <title>Evolutionary Origins and Diversification of the Mycorrhizal Mutualists.</title>
        <authorList>
            <consortium name="DOE Joint Genome Institute"/>
            <consortium name="Mycorrhizal Genomics Consortium"/>
            <person name="Kohler A."/>
            <person name="Kuo A."/>
            <person name="Nagy L.G."/>
            <person name="Floudas D."/>
            <person name="Copeland A."/>
            <person name="Barry K.W."/>
            <person name="Cichocki N."/>
            <person name="Veneault-Fourrey C."/>
            <person name="LaButti K."/>
            <person name="Lindquist E.A."/>
            <person name="Lipzen A."/>
            <person name="Lundell T."/>
            <person name="Morin E."/>
            <person name="Murat C."/>
            <person name="Riley R."/>
            <person name="Ohm R."/>
            <person name="Sun H."/>
            <person name="Tunlid A."/>
            <person name="Henrissat B."/>
            <person name="Grigoriev I.V."/>
            <person name="Hibbett D.S."/>
            <person name="Martin F."/>
        </authorList>
    </citation>
    <scope>NUCLEOTIDE SEQUENCE [LARGE SCALE GENOMIC DNA]</scope>
    <source>
        <strain evidence="3">Zn</strain>
    </source>
</reference>
<dbReference type="HOGENOM" id="CLU_120569_1_1_1"/>
<keyword evidence="3" id="KW-1185">Reference proteome</keyword>
<dbReference type="PROSITE" id="PS51502">
    <property type="entry name" value="S_R_A_B_BARREL"/>
    <property type="match status" value="1"/>
</dbReference>
<dbReference type="OrthoDB" id="3830014at2759"/>
<sequence length="112" mass="12775">MATHGISRVSIFRIPRVEDQEVVLEEFKKLKQCALKDGKPYILSVKAGRSLEDARNQDYSVVLQTTFDSLEDMQFFDNECQFHVRVKKLVAPRISPPPVVVFFKDVVSDSTA</sequence>
<protein>
    <recommendedName>
        <fullName evidence="1">Stress-response A/B barrel domain-containing protein</fullName>
    </recommendedName>
</protein>
<dbReference type="AlphaFoldDB" id="A0A0C3C1D0"/>
<dbReference type="InterPro" id="IPR011008">
    <property type="entry name" value="Dimeric_a/b-barrel"/>
</dbReference>
<dbReference type="SMART" id="SM00886">
    <property type="entry name" value="Dabb"/>
    <property type="match status" value="1"/>
</dbReference>
<reference evidence="2 3" key="1">
    <citation type="submission" date="2014-04" db="EMBL/GenBank/DDBJ databases">
        <authorList>
            <consortium name="DOE Joint Genome Institute"/>
            <person name="Kuo A."/>
            <person name="Martino E."/>
            <person name="Perotto S."/>
            <person name="Kohler A."/>
            <person name="Nagy L.G."/>
            <person name="Floudas D."/>
            <person name="Copeland A."/>
            <person name="Barry K.W."/>
            <person name="Cichocki N."/>
            <person name="Veneault-Fourrey C."/>
            <person name="LaButti K."/>
            <person name="Lindquist E.A."/>
            <person name="Lipzen A."/>
            <person name="Lundell T."/>
            <person name="Morin E."/>
            <person name="Murat C."/>
            <person name="Sun H."/>
            <person name="Tunlid A."/>
            <person name="Henrissat B."/>
            <person name="Grigoriev I.V."/>
            <person name="Hibbett D.S."/>
            <person name="Martin F."/>
            <person name="Nordberg H.P."/>
            <person name="Cantor M.N."/>
            <person name="Hua S.X."/>
        </authorList>
    </citation>
    <scope>NUCLEOTIDE SEQUENCE [LARGE SCALE GENOMIC DNA]</scope>
    <source>
        <strain evidence="2 3">Zn</strain>
    </source>
</reference>
<evidence type="ECO:0000313" key="2">
    <source>
        <dbReference type="EMBL" id="KIM92598.1"/>
    </source>
</evidence>
<dbReference type="InterPro" id="IPR013097">
    <property type="entry name" value="Dabb"/>
</dbReference>
<dbReference type="Pfam" id="PF07876">
    <property type="entry name" value="Dabb"/>
    <property type="match status" value="1"/>
</dbReference>
<dbReference type="SUPFAM" id="SSF54909">
    <property type="entry name" value="Dimeric alpha+beta barrel"/>
    <property type="match status" value="1"/>
</dbReference>
<dbReference type="Gene3D" id="3.30.70.100">
    <property type="match status" value="1"/>
</dbReference>
<feature type="domain" description="Stress-response A/B barrel" evidence="1">
    <location>
        <begin position="6"/>
        <end position="103"/>
    </location>
</feature>
<gene>
    <name evidence="2" type="ORF">OIDMADRAFT_62404</name>
</gene>
<name>A0A0C3C1D0_OIDMZ</name>
<dbReference type="InParanoid" id="A0A0C3C1D0"/>